<dbReference type="AlphaFoldDB" id="A0A167EE86"/>
<dbReference type="OrthoDB" id="47375at2759"/>
<dbReference type="STRING" id="1081105.A0A167EE86"/>
<dbReference type="Pfam" id="PF01755">
    <property type="entry name" value="Glyco_transf_25"/>
    <property type="match status" value="1"/>
</dbReference>
<evidence type="ECO:0000259" key="5">
    <source>
        <dbReference type="Pfam" id="PF01755"/>
    </source>
</evidence>
<feature type="domain" description="Glycosyl transferase family 25" evidence="5">
    <location>
        <begin position="98"/>
        <end position="318"/>
    </location>
</feature>
<evidence type="ECO:0000256" key="3">
    <source>
        <dbReference type="ARBA" id="ARBA00022679"/>
    </source>
</evidence>
<evidence type="ECO:0000256" key="2">
    <source>
        <dbReference type="ARBA" id="ARBA00022676"/>
    </source>
</evidence>
<keyword evidence="2" id="KW-0328">Glycosyltransferase</keyword>
<proteinExistence type="inferred from homology"/>
<evidence type="ECO:0000313" key="6">
    <source>
        <dbReference type="EMBL" id="OAA43771.1"/>
    </source>
</evidence>
<evidence type="ECO:0000313" key="7">
    <source>
        <dbReference type="Proteomes" id="UP000243498"/>
    </source>
</evidence>
<name>A0A167EE86_METRR</name>
<reference evidence="6 7" key="1">
    <citation type="journal article" date="2016" name="Genome Biol. Evol.">
        <title>Divergent and convergent evolution of fungal pathogenicity.</title>
        <authorList>
            <person name="Shang Y."/>
            <person name="Xiao G."/>
            <person name="Zheng P."/>
            <person name="Cen K."/>
            <person name="Zhan S."/>
            <person name="Wang C."/>
        </authorList>
    </citation>
    <scope>NUCLEOTIDE SEQUENCE [LARGE SCALE GENOMIC DNA]</scope>
    <source>
        <strain evidence="6 7">RCEF 4871</strain>
    </source>
</reference>
<feature type="transmembrane region" description="Helical" evidence="4">
    <location>
        <begin position="29"/>
        <end position="46"/>
    </location>
</feature>
<keyword evidence="4" id="KW-1133">Transmembrane helix</keyword>
<dbReference type="EMBL" id="AZHC01000011">
    <property type="protein sequence ID" value="OAA43771.1"/>
    <property type="molecule type" value="Genomic_DNA"/>
</dbReference>
<dbReference type="InterPro" id="IPR002654">
    <property type="entry name" value="Glyco_trans_25"/>
</dbReference>
<keyword evidence="4" id="KW-0812">Transmembrane</keyword>
<keyword evidence="3 6" id="KW-0808">Transferase</keyword>
<dbReference type="PANTHER" id="PTHR10730">
    <property type="entry name" value="PROCOLLAGEN-LYSINE,2-OXOGLUTARATE 5-DIOXYGENASE/GLYCOSYLTRANSFERASE 25 FAMILY MEMBER"/>
    <property type="match status" value="1"/>
</dbReference>
<protein>
    <submittedName>
        <fullName evidence="6">Glycosyl transferase, family 25</fullName>
    </submittedName>
</protein>
<gene>
    <name evidence="6" type="ORF">NOR_04346</name>
</gene>
<keyword evidence="4" id="KW-0472">Membrane</keyword>
<organism evidence="6 7">
    <name type="scientific">Metarhizium rileyi (strain RCEF 4871)</name>
    <name type="common">Nomuraea rileyi</name>
    <dbReference type="NCBI Taxonomy" id="1649241"/>
    <lineage>
        <taxon>Eukaryota</taxon>
        <taxon>Fungi</taxon>
        <taxon>Dikarya</taxon>
        <taxon>Ascomycota</taxon>
        <taxon>Pezizomycotina</taxon>
        <taxon>Sordariomycetes</taxon>
        <taxon>Hypocreomycetidae</taxon>
        <taxon>Hypocreales</taxon>
        <taxon>Clavicipitaceae</taxon>
        <taxon>Metarhizium</taxon>
    </lineage>
</organism>
<dbReference type="GO" id="GO:0016740">
    <property type="term" value="F:transferase activity"/>
    <property type="evidence" value="ECO:0007669"/>
    <property type="project" value="UniProtKB-KW"/>
</dbReference>
<evidence type="ECO:0000256" key="4">
    <source>
        <dbReference type="SAM" id="Phobius"/>
    </source>
</evidence>
<keyword evidence="7" id="KW-1185">Reference proteome</keyword>
<evidence type="ECO:0000256" key="1">
    <source>
        <dbReference type="ARBA" id="ARBA00006721"/>
    </source>
</evidence>
<dbReference type="Proteomes" id="UP000243498">
    <property type="component" value="Unassembled WGS sequence"/>
</dbReference>
<sequence length="415" mass="46503">MSNSEVPVVLSRFWVAVGLIPCRSVLSRPVVPAIAIFALVVLYMFAAEPVADRSALWLSPNRTEQQSDDPASLQDDFSPTAHLSSASAGNSTLGFSSIYFVYLPSRYDRLDAMSLQSYLSGVDFTEYPAVGPQMIKDVGMPPTRKSGKLRTSEKGCWRAHANIWSTMLRKKLPPVLIVESDATWDIKIRKIMPNLNTHFRHFLAEIKSTKLHNPAWATQNQSVEAFDNDDTWLGSHWDILSLGQCHETEENKDTKLIYNDPFVPLGRDYWGRTLKHERVIRRSGGITCTTAYAVSQTGAAKLLLRTAVNLDKPVDMVMQEMIVSGDLISYSVMPPIMAQWQYAEGIGMEERGANSNINGASMFSGLFTFFTRNKAWQNVEASGSVWTTKSYHEDVAFDEMALQGAWRRIFKAKAQ</sequence>
<accession>A0A167EE86</accession>
<comment type="similarity">
    <text evidence="1">Belongs to the glycosyltransferase 25 family.</text>
</comment>
<dbReference type="PANTHER" id="PTHR10730:SF53">
    <property type="entry name" value="GLYCOSYLTRANSFERASE 25 FAMILY MEMBER"/>
    <property type="match status" value="1"/>
</dbReference>
<dbReference type="OMA" id="YDREDAM"/>
<dbReference type="CDD" id="cd06532">
    <property type="entry name" value="Glyco_transf_25"/>
    <property type="match status" value="1"/>
</dbReference>
<dbReference type="InterPro" id="IPR050757">
    <property type="entry name" value="Collagen_mod_GT25"/>
</dbReference>
<comment type="caution">
    <text evidence="6">The sequence shown here is derived from an EMBL/GenBank/DDBJ whole genome shotgun (WGS) entry which is preliminary data.</text>
</comment>